<evidence type="ECO:0000313" key="2">
    <source>
        <dbReference type="Proteomes" id="UP000184038"/>
    </source>
</evidence>
<dbReference type="EMBL" id="FRCP01000022">
    <property type="protein sequence ID" value="SHM92245.1"/>
    <property type="molecule type" value="Genomic_DNA"/>
</dbReference>
<name>A0A1M7MP06_9FIRM</name>
<protein>
    <submittedName>
        <fullName evidence="1">Uncharacterized protein</fullName>
    </submittedName>
</protein>
<proteinExistence type="predicted"/>
<reference evidence="1 2" key="1">
    <citation type="submission" date="2016-11" db="EMBL/GenBank/DDBJ databases">
        <authorList>
            <person name="Jaros S."/>
            <person name="Januszkiewicz K."/>
            <person name="Wedrychowicz H."/>
        </authorList>
    </citation>
    <scope>NUCLEOTIDE SEQUENCE [LARGE SCALE GENOMIC DNA]</scope>
    <source>
        <strain evidence="1 2">DSM 15930</strain>
    </source>
</reference>
<accession>A0A1M7MP06</accession>
<dbReference type="Proteomes" id="UP000184038">
    <property type="component" value="Unassembled WGS sequence"/>
</dbReference>
<dbReference type="AlphaFoldDB" id="A0A1M7MP06"/>
<keyword evidence="2" id="KW-1185">Reference proteome</keyword>
<dbReference type="OrthoDB" id="2088371at2"/>
<evidence type="ECO:0000313" key="1">
    <source>
        <dbReference type="EMBL" id="SHM92245.1"/>
    </source>
</evidence>
<dbReference type="RefSeq" id="WP_073290501.1">
    <property type="nucleotide sequence ID" value="NZ_FRCP01000022.1"/>
</dbReference>
<organism evidence="1 2">
    <name type="scientific">Anaerosporobacter mobilis DSM 15930</name>
    <dbReference type="NCBI Taxonomy" id="1120996"/>
    <lineage>
        <taxon>Bacteria</taxon>
        <taxon>Bacillati</taxon>
        <taxon>Bacillota</taxon>
        <taxon>Clostridia</taxon>
        <taxon>Lachnospirales</taxon>
        <taxon>Lachnospiraceae</taxon>
        <taxon>Anaerosporobacter</taxon>
    </lineage>
</organism>
<sequence length="246" mass="29641">MQNTENLRPFGTLEKDNDICYKGRWHPTAVPCFESILKEGLLSDMPKSLRKNIAYSLQYMQYLELQLDELNLHNVIITMIYKNYIITGTSIIEGIFCYLLKSSDLWKQKLWELDSVIKSNEYKQNSMKYKLETFIYKKIDPVDDEMNFDSMIKKMESKNILSLNHKAYPYIKKLKRLRNKVHLQINEHEDDTDWFNFNYIDYLWMRYVLHKVLTDDAFKNKSGKYIDFIKCNHEEIEQLNNDIKRE</sequence>
<gene>
    <name evidence="1" type="ORF">SAMN02746066_03902</name>
</gene>